<dbReference type="Gene3D" id="3.10.129.10">
    <property type="entry name" value="Hotdog Thioesterase"/>
    <property type="match status" value="1"/>
</dbReference>
<name>Q0AX91_SYNWW</name>
<dbReference type="KEGG" id="swo:Swol_1355"/>
<evidence type="ECO:0000313" key="3">
    <source>
        <dbReference type="EMBL" id="ABI68663.1"/>
    </source>
</evidence>
<dbReference type="InterPro" id="IPR002539">
    <property type="entry name" value="MaoC-like_dom"/>
</dbReference>
<dbReference type="CDD" id="cd03449">
    <property type="entry name" value="R_hydratase"/>
    <property type="match status" value="1"/>
</dbReference>
<dbReference type="PANTHER" id="PTHR43437:SF3">
    <property type="entry name" value="HYDROXYACYL-THIOESTER DEHYDRATASE TYPE 2, MITOCHONDRIAL"/>
    <property type="match status" value="1"/>
</dbReference>
<sequence>MLGKTVQEINVGDTASFNKSVTEYDVYSFAGITGDFNPAHINAVYASETSFGRIIAHGILSIGFISNVLGTQLPGPGSIYIHQECDFKKPVFIGDTITATVKVTKKDEAKNRVWLHTYCTNQRDEIVVDGEAIMMPVRKKPA</sequence>
<dbReference type="PANTHER" id="PTHR43437">
    <property type="entry name" value="HYDROXYACYL-THIOESTER DEHYDRATASE TYPE 2, MITOCHONDRIAL-RELATED"/>
    <property type="match status" value="1"/>
</dbReference>
<dbReference type="OrthoDB" id="9801625at2"/>
<dbReference type="EMBL" id="CP000448">
    <property type="protein sequence ID" value="ABI68663.1"/>
    <property type="molecule type" value="Genomic_DNA"/>
</dbReference>
<dbReference type="SUPFAM" id="SSF54637">
    <property type="entry name" value="Thioesterase/thiol ester dehydrase-isomerase"/>
    <property type="match status" value="1"/>
</dbReference>
<dbReference type="RefSeq" id="WP_011640762.1">
    <property type="nucleotide sequence ID" value="NC_008346.1"/>
</dbReference>
<dbReference type="InterPro" id="IPR029069">
    <property type="entry name" value="HotDog_dom_sf"/>
</dbReference>
<accession>Q0AX91</accession>
<gene>
    <name evidence="3" type="ordered locus">Swol_1355</name>
</gene>
<dbReference type="HOGENOM" id="CLU_094876_3_3_9"/>
<reference evidence="4" key="1">
    <citation type="journal article" date="2010" name="Environ. Microbiol.">
        <title>The genome of Syntrophomonas wolfei: new insights into syntrophic metabolism and biohydrogen production.</title>
        <authorList>
            <person name="Sieber J.R."/>
            <person name="Sims D.R."/>
            <person name="Han C."/>
            <person name="Kim E."/>
            <person name="Lykidis A."/>
            <person name="Lapidus A.L."/>
            <person name="McDonnald E."/>
            <person name="Rohlin L."/>
            <person name="Culley D.E."/>
            <person name="Gunsalus R."/>
            <person name="McInerney M.J."/>
        </authorList>
    </citation>
    <scope>NUCLEOTIDE SEQUENCE [LARGE SCALE GENOMIC DNA]</scope>
    <source>
        <strain evidence="4">DSM 2245B / Goettingen</strain>
    </source>
</reference>
<dbReference type="GO" id="GO:0006633">
    <property type="term" value="P:fatty acid biosynthetic process"/>
    <property type="evidence" value="ECO:0007669"/>
    <property type="project" value="TreeGrafter"/>
</dbReference>
<dbReference type="AlphaFoldDB" id="Q0AX91"/>
<evidence type="ECO:0000313" key="4">
    <source>
        <dbReference type="Proteomes" id="UP000001968"/>
    </source>
</evidence>
<dbReference type="GO" id="GO:0019171">
    <property type="term" value="F:(3R)-hydroxyacyl-[acyl-carrier-protein] dehydratase activity"/>
    <property type="evidence" value="ECO:0007669"/>
    <property type="project" value="TreeGrafter"/>
</dbReference>
<dbReference type="FunFam" id="3.10.129.10:FF:000042">
    <property type="entry name" value="MaoC domain protein dehydratase"/>
    <property type="match status" value="1"/>
</dbReference>
<dbReference type="InterPro" id="IPR050965">
    <property type="entry name" value="UPF0336/Enoyl-CoA_hydratase"/>
</dbReference>
<keyword evidence="4" id="KW-1185">Reference proteome</keyword>
<keyword evidence="1" id="KW-0456">Lyase</keyword>
<dbReference type="eggNOG" id="COG2030">
    <property type="taxonomic scope" value="Bacteria"/>
</dbReference>
<evidence type="ECO:0000259" key="2">
    <source>
        <dbReference type="Pfam" id="PF01575"/>
    </source>
</evidence>
<dbReference type="Pfam" id="PF01575">
    <property type="entry name" value="MaoC_dehydratas"/>
    <property type="match status" value="1"/>
</dbReference>
<evidence type="ECO:0000256" key="1">
    <source>
        <dbReference type="ARBA" id="ARBA00023239"/>
    </source>
</evidence>
<protein>
    <submittedName>
        <fullName evidence="3">Acyl dehydratase</fullName>
    </submittedName>
</protein>
<organism evidence="3 4">
    <name type="scientific">Syntrophomonas wolfei subsp. wolfei (strain DSM 2245B / Goettingen)</name>
    <dbReference type="NCBI Taxonomy" id="335541"/>
    <lineage>
        <taxon>Bacteria</taxon>
        <taxon>Bacillati</taxon>
        <taxon>Bacillota</taxon>
        <taxon>Clostridia</taxon>
        <taxon>Eubacteriales</taxon>
        <taxon>Syntrophomonadaceae</taxon>
        <taxon>Syntrophomonas</taxon>
    </lineage>
</organism>
<proteinExistence type="predicted"/>
<dbReference type="STRING" id="335541.Swol_1355"/>
<dbReference type="Proteomes" id="UP000001968">
    <property type="component" value="Chromosome"/>
</dbReference>
<feature type="domain" description="MaoC-like" evidence="2">
    <location>
        <begin position="18"/>
        <end position="112"/>
    </location>
</feature>